<organism evidence="16 17">
    <name type="scientific">Nyssa sinensis</name>
    <dbReference type="NCBI Taxonomy" id="561372"/>
    <lineage>
        <taxon>Eukaryota</taxon>
        <taxon>Viridiplantae</taxon>
        <taxon>Streptophyta</taxon>
        <taxon>Embryophyta</taxon>
        <taxon>Tracheophyta</taxon>
        <taxon>Spermatophyta</taxon>
        <taxon>Magnoliopsida</taxon>
        <taxon>eudicotyledons</taxon>
        <taxon>Gunneridae</taxon>
        <taxon>Pentapetalae</taxon>
        <taxon>asterids</taxon>
        <taxon>Cornales</taxon>
        <taxon>Nyssaceae</taxon>
        <taxon>Nyssa</taxon>
    </lineage>
</organism>
<dbReference type="AlphaFoldDB" id="A0A5J5C0V8"/>
<evidence type="ECO:0000256" key="2">
    <source>
        <dbReference type="ARBA" id="ARBA00006027"/>
    </source>
</evidence>
<dbReference type="GO" id="GO:0004857">
    <property type="term" value="F:enzyme inhibitor activity"/>
    <property type="evidence" value="ECO:0007669"/>
    <property type="project" value="InterPro"/>
</dbReference>
<dbReference type="UniPathway" id="UPA00545">
    <property type="reaction ID" value="UER00823"/>
</dbReference>
<dbReference type="FunFam" id="2.160.20.10:FF:000001">
    <property type="entry name" value="Pectinesterase"/>
    <property type="match status" value="1"/>
</dbReference>
<keyword evidence="8" id="KW-0325">Glycoprotein</keyword>
<evidence type="ECO:0000256" key="8">
    <source>
        <dbReference type="ARBA" id="ARBA00023180"/>
    </source>
</evidence>
<feature type="domain" description="Pectinesterase inhibitor" evidence="15">
    <location>
        <begin position="41"/>
        <end position="193"/>
    </location>
</feature>
<feature type="domain" description="Myb-like" evidence="14">
    <location>
        <begin position="561"/>
        <end position="614"/>
    </location>
</feature>
<dbReference type="PROSITE" id="PS00503">
    <property type="entry name" value="PECTINESTERASE_2"/>
    <property type="match status" value="1"/>
</dbReference>
<keyword evidence="6 13" id="KW-0063">Aspartyl esterase</keyword>
<dbReference type="EMBL" id="CM018031">
    <property type="protein sequence ID" value="KAA8549023.1"/>
    <property type="molecule type" value="Genomic_DNA"/>
</dbReference>
<dbReference type="InterPro" id="IPR009057">
    <property type="entry name" value="Homeodomain-like_sf"/>
</dbReference>
<comment type="pathway">
    <text evidence="1 13">Glycan metabolism; pectin degradation; 2-dehydro-3-deoxy-D-gluconate from pectin: step 1/5.</text>
</comment>
<dbReference type="CDD" id="cd00167">
    <property type="entry name" value="SANT"/>
    <property type="match status" value="1"/>
</dbReference>
<dbReference type="SMART" id="SM00856">
    <property type="entry name" value="PMEI"/>
    <property type="match status" value="1"/>
</dbReference>
<dbReference type="Pfam" id="PF04043">
    <property type="entry name" value="PMEI"/>
    <property type="match status" value="1"/>
</dbReference>
<dbReference type="PANTHER" id="PTHR31707">
    <property type="entry name" value="PECTINESTERASE"/>
    <property type="match status" value="1"/>
</dbReference>
<dbReference type="NCBIfam" id="TIGR01614">
    <property type="entry name" value="PME_inhib"/>
    <property type="match status" value="1"/>
</dbReference>
<dbReference type="InterPro" id="IPR012334">
    <property type="entry name" value="Pectin_lyas_fold"/>
</dbReference>
<keyword evidence="9" id="KW-0961">Cell wall biogenesis/degradation</keyword>
<gene>
    <name evidence="16" type="ORF">F0562_000707</name>
</gene>
<evidence type="ECO:0000259" key="15">
    <source>
        <dbReference type="SMART" id="SM00856"/>
    </source>
</evidence>
<evidence type="ECO:0000256" key="1">
    <source>
        <dbReference type="ARBA" id="ARBA00005184"/>
    </source>
</evidence>
<dbReference type="InterPro" id="IPR000070">
    <property type="entry name" value="Pectinesterase_cat"/>
</dbReference>
<evidence type="ECO:0000256" key="12">
    <source>
        <dbReference type="PROSITE-ProRule" id="PRU10040"/>
    </source>
</evidence>
<dbReference type="EC" id="3.1.1.11" evidence="4 13"/>
<evidence type="ECO:0000256" key="9">
    <source>
        <dbReference type="ARBA" id="ARBA00023316"/>
    </source>
</evidence>
<evidence type="ECO:0000256" key="7">
    <source>
        <dbReference type="ARBA" id="ARBA00023157"/>
    </source>
</evidence>
<keyword evidence="17" id="KW-1185">Reference proteome</keyword>
<dbReference type="InterPro" id="IPR006501">
    <property type="entry name" value="Pectinesterase_inhib_dom"/>
</dbReference>
<evidence type="ECO:0000256" key="4">
    <source>
        <dbReference type="ARBA" id="ARBA00013229"/>
    </source>
</evidence>
<evidence type="ECO:0000259" key="14">
    <source>
        <dbReference type="SMART" id="SM00717"/>
    </source>
</evidence>
<dbReference type="OrthoDB" id="2019149at2759"/>
<feature type="active site" evidence="12">
    <location>
        <position position="404"/>
    </location>
</feature>
<dbReference type="SUPFAM" id="SSF51126">
    <property type="entry name" value="Pectin lyase-like"/>
    <property type="match status" value="1"/>
</dbReference>
<evidence type="ECO:0000256" key="5">
    <source>
        <dbReference type="ARBA" id="ARBA00022801"/>
    </source>
</evidence>
<dbReference type="InterPro" id="IPR035513">
    <property type="entry name" value="Invertase/methylesterase_inhib"/>
</dbReference>
<dbReference type="InterPro" id="IPR011050">
    <property type="entry name" value="Pectin_lyase_fold/virulence"/>
</dbReference>
<accession>A0A5J5C0V8</accession>
<evidence type="ECO:0000256" key="13">
    <source>
        <dbReference type="RuleBase" id="RU000589"/>
    </source>
</evidence>
<comment type="similarity">
    <text evidence="3">In the C-terminal section; belongs to the pectinesterase family.</text>
</comment>
<evidence type="ECO:0000256" key="3">
    <source>
        <dbReference type="ARBA" id="ARBA00007786"/>
    </source>
</evidence>
<keyword evidence="13" id="KW-0732">Signal</keyword>
<feature type="chain" id="PRO_5023965783" description="Pectinesterase" evidence="13">
    <location>
        <begin position="22"/>
        <end position="658"/>
    </location>
</feature>
<comment type="similarity">
    <text evidence="2">In the N-terminal section; belongs to the PMEI family.</text>
</comment>
<evidence type="ECO:0000256" key="10">
    <source>
        <dbReference type="ARBA" id="ARBA00047928"/>
    </source>
</evidence>
<dbReference type="GO" id="GO:0042545">
    <property type="term" value="P:cell wall modification"/>
    <property type="evidence" value="ECO:0007669"/>
    <property type="project" value="UniProtKB-UniRule"/>
</dbReference>
<dbReference type="Proteomes" id="UP000325577">
    <property type="component" value="Linkage Group LG0"/>
</dbReference>
<evidence type="ECO:0000313" key="17">
    <source>
        <dbReference type="Proteomes" id="UP000325577"/>
    </source>
</evidence>
<keyword evidence="7" id="KW-1015">Disulfide bond</keyword>
<evidence type="ECO:0000313" key="16">
    <source>
        <dbReference type="EMBL" id="KAA8549023.1"/>
    </source>
</evidence>
<sequence>MVNKVVVSLVSVILVVGVVLGVVAVTQHKAAGSSDGDNVSPSMKSVTTICAPTAFKEACMNSLAPVAKNESATPKDYIMAAIKATVDEVKKAFDVAGTVKVNNETDPRDHMAVEDCKDLFQFAVDELQASYSVVGDTQMHSIGDRASDLLSWISAAYAYQSTCLDQIDKPEYKSALQKGTDDATQLTANIIDIIAKLADVFKGFNINLPDFINPSSRRLLEVNEVGHDGFPTWVSAADRKLLAVPNRQRAVRPNAVVAKDGSGQFKTINAALAAYPKNFQGRYVIYVKAGVYDEIVLVNKKQTNVFMYGDGPTRTIVTGRRNVFIAKYTTMTSATFSVQGEGFIARGMKFENVAGPKGEQAVALRIQGDRSVIFECNIEGYQDTLYYHANRQFYRNCYISGTIDFIFGRGICLIQNSVIAVRKPLPNQANTITADGREMKNMPGGLVLQNCRIIGERALFPVRFQIASYLGRPWKAASRTVVMGSEIGDLIRPEGWAIWQGQNFHQTCAYAEYRNRGPGANLAKRVNWKGFHVIRDNREALGYTSANFLQGNTWMRATGNFLCGWSWEENKLFELALAVVDQEDPNRWAVVAAMVGGKKSADDVQKHYVILLEDLHFIESGKLDHELGEVQSCVQVDFPQSICCTDEDHNLLVRLDIN</sequence>
<comment type="catalytic activity">
    <reaction evidence="10 13">
        <text>[(1-&gt;4)-alpha-D-galacturonosyl methyl ester](n) + n H2O = [(1-&gt;4)-alpha-D-galacturonosyl](n) + n methanol + n H(+)</text>
        <dbReference type="Rhea" id="RHEA:22380"/>
        <dbReference type="Rhea" id="RHEA-COMP:14570"/>
        <dbReference type="Rhea" id="RHEA-COMP:14573"/>
        <dbReference type="ChEBI" id="CHEBI:15377"/>
        <dbReference type="ChEBI" id="CHEBI:15378"/>
        <dbReference type="ChEBI" id="CHEBI:17790"/>
        <dbReference type="ChEBI" id="CHEBI:140522"/>
        <dbReference type="ChEBI" id="CHEBI:140523"/>
        <dbReference type="EC" id="3.1.1.11"/>
    </reaction>
</comment>
<dbReference type="SUPFAM" id="SSF101148">
    <property type="entry name" value="Plant invertase/pectin methylesterase inhibitor"/>
    <property type="match status" value="1"/>
</dbReference>
<dbReference type="InterPro" id="IPR033131">
    <property type="entry name" value="Pectinesterase_Asp_AS"/>
</dbReference>
<dbReference type="GO" id="GO:0030599">
    <property type="term" value="F:pectinesterase activity"/>
    <property type="evidence" value="ECO:0007669"/>
    <property type="project" value="UniProtKB-UniRule"/>
</dbReference>
<comment type="function">
    <text evidence="11">Acts in the modification of cell walls via demethylesterification of cell wall pectin.</text>
</comment>
<dbReference type="Gene3D" id="1.10.10.60">
    <property type="entry name" value="Homeodomain-like"/>
    <property type="match status" value="1"/>
</dbReference>
<name>A0A5J5C0V8_9ASTE</name>
<dbReference type="InterPro" id="IPR001005">
    <property type="entry name" value="SANT/Myb"/>
</dbReference>
<protein>
    <recommendedName>
        <fullName evidence="4 13">Pectinesterase</fullName>
        <ecNumber evidence="4 13">3.1.1.11</ecNumber>
    </recommendedName>
</protein>
<proteinExistence type="inferred from homology"/>
<evidence type="ECO:0000256" key="11">
    <source>
        <dbReference type="ARBA" id="ARBA00057335"/>
    </source>
</evidence>
<dbReference type="Gene3D" id="1.20.140.40">
    <property type="entry name" value="Invertase/pectin methylesterase inhibitor family protein"/>
    <property type="match status" value="1"/>
</dbReference>
<dbReference type="SMART" id="SM00717">
    <property type="entry name" value="SANT"/>
    <property type="match status" value="1"/>
</dbReference>
<dbReference type="Pfam" id="PF01095">
    <property type="entry name" value="Pectinesterase"/>
    <property type="match status" value="1"/>
</dbReference>
<dbReference type="GO" id="GO:0045490">
    <property type="term" value="P:pectin catabolic process"/>
    <property type="evidence" value="ECO:0007669"/>
    <property type="project" value="UniProtKB-UniRule"/>
</dbReference>
<dbReference type="Gene3D" id="2.160.20.10">
    <property type="entry name" value="Single-stranded right-handed beta-helix, Pectin lyase-like"/>
    <property type="match status" value="1"/>
</dbReference>
<dbReference type="SUPFAM" id="SSF46689">
    <property type="entry name" value="Homeodomain-like"/>
    <property type="match status" value="1"/>
</dbReference>
<feature type="signal peptide" evidence="13">
    <location>
        <begin position="1"/>
        <end position="21"/>
    </location>
</feature>
<evidence type="ECO:0000256" key="6">
    <source>
        <dbReference type="ARBA" id="ARBA00023085"/>
    </source>
</evidence>
<dbReference type="FunFam" id="1.20.140.40:FF:000001">
    <property type="entry name" value="Pectinesterase"/>
    <property type="match status" value="1"/>
</dbReference>
<dbReference type="CDD" id="cd15798">
    <property type="entry name" value="PMEI-like_3"/>
    <property type="match status" value="1"/>
</dbReference>
<keyword evidence="5 13" id="KW-0378">Hydrolase</keyword>
<reference evidence="16 17" key="1">
    <citation type="submission" date="2019-09" db="EMBL/GenBank/DDBJ databases">
        <title>A chromosome-level genome assembly of the Chinese tupelo Nyssa sinensis.</title>
        <authorList>
            <person name="Yang X."/>
            <person name="Kang M."/>
            <person name="Yang Y."/>
            <person name="Xiong H."/>
            <person name="Wang M."/>
            <person name="Zhang Z."/>
            <person name="Wang Z."/>
            <person name="Wu H."/>
            <person name="Ma T."/>
            <person name="Liu J."/>
            <person name="Xi Z."/>
        </authorList>
    </citation>
    <scope>NUCLEOTIDE SEQUENCE [LARGE SCALE GENOMIC DNA]</scope>
    <source>
        <strain evidence="16">J267</strain>
        <tissue evidence="16">Leaf</tissue>
    </source>
</reference>